<dbReference type="Proteomes" id="UP000192596">
    <property type="component" value="Unassembled WGS sequence"/>
</dbReference>
<dbReference type="InterPro" id="IPR030700">
    <property type="entry name" value="N-end_Aminoacyl_Trfase"/>
</dbReference>
<dbReference type="InterPro" id="IPR016181">
    <property type="entry name" value="Acyl_CoA_acyltransferase"/>
</dbReference>
<dbReference type="AlphaFoldDB" id="A0A1V8TB86"/>
<dbReference type="EMBL" id="NAJO01000012">
    <property type="protein sequence ID" value="OQO08442.1"/>
    <property type="molecule type" value="Genomic_DNA"/>
</dbReference>
<dbReference type="PANTHER" id="PTHR21367:SF1">
    <property type="entry name" value="ARGINYL-TRNA--PROTEIN TRANSFERASE 1"/>
    <property type="match status" value="1"/>
</dbReference>
<sequence length="432" mass="49585">MQVAGATEEPQTLLTPIGYQPGDCGYCKDADSGASYYATSKSLAPEHYQILMDRGWRRLPASQFHAGKDQRQTLHRWNRYVLGEKYMKALLKKPKTKEEKARDKDIFDLSTTVHAPETSNLPYDIETKPDHTFEVKLEYDTFTNEKFDLFSNYQQNVHHESPTETTKSGFRRFLCESTLQRRTDASGKRLGSYHHCYRLDGRLIAMSVLDLLPHAVSGVYFIYHQDFEKWSLGKLSALRELALALDEGYEYYYMGYYIHSCMKMRYKGTYRPQYVLDFDDLEWDLLDDRMKELMEKRKWVSMSRERVLLRAQASSSSSDVSDVVVVTENGEKKHDVADFYPTYQYPSALEATNSGLSLITLGMPGVMLDPPPNLGRMRLRLGPATPIMRMDDIVAWTMGHVKDRATIKGIVAELAACLGDEMTRKVVVDFGQ</sequence>
<keyword evidence="4" id="KW-0012">Acyltransferase</keyword>
<dbReference type="Pfam" id="PF04376">
    <property type="entry name" value="ATE_N"/>
    <property type="match status" value="1"/>
</dbReference>
<evidence type="ECO:0000256" key="1">
    <source>
        <dbReference type="ARBA" id="ARBA00009991"/>
    </source>
</evidence>
<evidence type="ECO:0000313" key="7">
    <source>
        <dbReference type="EMBL" id="OQO08442.1"/>
    </source>
</evidence>
<dbReference type="InterPro" id="IPR007472">
    <property type="entry name" value="N-end_Aminoacyl_Trfase_C"/>
</dbReference>
<proteinExistence type="inferred from homology"/>
<dbReference type="EC" id="2.3.2.8" evidence="2"/>
<evidence type="ECO:0000256" key="3">
    <source>
        <dbReference type="ARBA" id="ARBA00022679"/>
    </source>
</evidence>
<accession>A0A1V8TB86</accession>
<feature type="domain" description="N-end rule aminoacyl transferase C-terminal" evidence="6">
    <location>
        <begin position="145"/>
        <end position="277"/>
    </location>
</feature>
<name>A0A1V8TB86_9PEZI</name>
<dbReference type="InParanoid" id="A0A1V8TB86"/>
<dbReference type="GO" id="GO:0005737">
    <property type="term" value="C:cytoplasm"/>
    <property type="evidence" value="ECO:0007669"/>
    <property type="project" value="TreeGrafter"/>
</dbReference>
<dbReference type="SUPFAM" id="SSF55729">
    <property type="entry name" value="Acyl-CoA N-acyltransferases (Nat)"/>
    <property type="match status" value="1"/>
</dbReference>
<comment type="similarity">
    <text evidence="1">Belongs to the R-transferase family.</text>
</comment>
<reference evidence="8" key="1">
    <citation type="submission" date="2017-03" db="EMBL/GenBank/DDBJ databases">
        <title>Genomes of endolithic fungi from Antarctica.</title>
        <authorList>
            <person name="Coleine C."/>
            <person name="Masonjones S."/>
            <person name="Stajich J.E."/>
        </authorList>
    </citation>
    <scope>NUCLEOTIDE SEQUENCE [LARGE SCALE GENOMIC DNA]</scope>
    <source>
        <strain evidence="8">CCFEE 5527</strain>
    </source>
</reference>
<comment type="caution">
    <text evidence="7">The sequence shown here is derived from an EMBL/GenBank/DDBJ whole genome shotgun (WGS) entry which is preliminary data.</text>
</comment>
<dbReference type="PANTHER" id="PTHR21367">
    <property type="entry name" value="ARGININE-TRNA-PROTEIN TRANSFERASE 1"/>
    <property type="match status" value="1"/>
</dbReference>
<evidence type="ECO:0000259" key="6">
    <source>
        <dbReference type="Pfam" id="PF04377"/>
    </source>
</evidence>
<evidence type="ECO:0000256" key="2">
    <source>
        <dbReference type="ARBA" id="ARBA00012025"/>
    </source>
</evidence>
<dbReference type="Pfam" id="PF04377">
    <property type="entry name" value="ATE_C"/>
    <property type="match status" value="1"/>
</dbReference>
<organism evidence="7 8">
    <name type="scientific">Cryoendolithus antarcticus</name>
    <dbReference type="NCBI Taxonomy" id="1507870"/>
    <lineage>
        <taxon>Eukaryota</taxon>
        <taxon>Fungi</taxon>
        <taxon>Dikarya</taxon>
        <taxon>Ascomycota</taxon>
        <taxon>Pezizomycotina</taxon>
        <taxon>Dothideomycetes</taxon>
        <taxon>Dothideomycetidae</taxon>
        <taxon>Cladosporiales</taxon>
        <taxon>Cladosporiaceae</taxon>
        <taxon>Cryoendolithus</taxon>
    </lineage>
</organism>
<dbReference type="GO" id="GO:0004057">
    <property type="term" value="F:arginyl-tRNA--protein transferase activity"/>
    <property type="evidence" value="ECO:0007669"/>
    <property type="project" value="UniProtKB-EC"/>
</dbReference>
<feature type="domain" description="N-end aminoacyl transferase N-terminal" evidence="5">
    <location>
        <begin position="23"/>
        <end position="58"/>
    </location>
</feature>
<protein>
    <recommendedName>
        <fullName evidence="2">arginyltransferase</fullName>
        <ecNumber evidence="2">2.3.2.8</ecNumber>
    </recommendedName>
</protein>
<evidence type="ECO:0000259" key="5">
    <source>
        <dbReference type="Pfam" id="PF04376"/>
    </source>
</evidence>
<dbReference type="InterPro" id="IPR007471">
    <property type="entry name" value="N-end_Aminoacyl_Trfase_N"/>
</dbReference>
<evidence type="ECO:0000256" key="4">
    <source>
        <dbReference type="ARBA" id="ARBA00023315"/>
    </source>
</evidence>
<keyword evidence="8" id="KW-1185">Reference proteome</keyword>
<gene>
    <name evidence="7" type="ORF">B0A48_06312</name>
</gene>
<evidence type="ECO:0000313" key="8">
    <source>
        <dbReference type="Proteomes" id="UP000192596"/>
    </source>
</evidence>
<dbReference type="STRING" id="1507870.A0A1V8TB86"/>
<dbReference type="OrthoDB" id="74183at2759"/>
<keyword evidence="3" id="KW-0808">Transferase</keyword>